<evidence type="ECO:0000313" key="2">
    <source>
        <dbReference type="Proteomes" id="UP000805193"/>
    </source>
</evidence>
<organism evidence="1 2">
    <name type="scientific">Ixodes persulcatus</name>
    <name type="common">Taiga tick</name>
    <dbReference type="NCBI Taxonomy" id="34615"/>
    <lineage>
        <taxon>Eukaryota</taxon>
        <taxon>Metazoa</taxon>
        <taxon>Ecdysozoa</taxon>
        <taxon>Arthropoda</taxon>
        <taxon>Chelicerata</taxon>
        <taxon>Arachnida</taxon>
        <taxon>Acari</taxon>
        <taxon>Parasitiformes</taxon>
        <taxon>Ixodida</taxon>
        <taxon>Ixodoidea</taxon>
        <taxon>Ixodidae</taxon>
        <taxon>Ixodinae</taxon>
        <taxon>Ixodes</taxon>
    </lineage>
</organism>
<reference evidence="1 2" key="1">
    <citation type="journal article" date="2020" name="Cell">
        <title>Large-Scale Comparative Analyses of Tick Genomes Elucidate Their Genetic Diversity and Vector Capacities.</title>
        <authorList>
            <consortium name="Tick Genome and Microbiome Consortium (TIGMIC)"/>
            <person name="Jia N."/>
            <person name="Wang J."/>
            <person name="Shi W."/>
            <person name="Du L."/>
            <person name="Sun Y."/>
            <person name="Zhan W."/>
            <person name="Jiang J.F."/>
            <person name="Wang Q."/>
            <person name="Zhang B."/>
            <person name="Ji P."/>
            <person name="Bell-Sakyi L."/>
            <person name="Cui X.M."/>
            <person name="Yuan T.T."/>
            <person name="Jiang B.G."/>
            <person name="Yang W.F."/>
            <person name="Lam T.T."/>
            <person name="Chang Q.C."/>
            <person name="Ding S.J."/>
            <person name="Wang X.J."/>
            <person name="Zhu J.G."/>
            <person name="Ruan X.D."/>
            <person name="Zhao L."/>
            <person name="Wei J.T."/>
            <person name="Ye R.Z."/>
            <person name="Que T.C."/>
            <person name="Du C.H."/>
            <person name="Zhou Y.H."/>
            <person name="Cheng J.X."/>
            <person name="Dai P.F."/>
            <person name="Guo W.B."/>
            <person name="Han X.H."/>
            <person name="Huang E.J."/>
            <person name="Li L.F."/>
            <person name="Wei W."/>
            <person name="Gao Y.C."/>
            <person name="Liu J.Z."/>
            <person name="Shao H.Z."/>
            <person name="Wang X."/>
            <person name="Wang C.C."/>
            <person name="Yang T.C."/>
            <person name="Huo Q.B."/>
            <person name="Li W."/>
            <person name="Chen H.Y."/>
            <person name="Chen S.E."/>
            <person name="Zhou L.G."/>
            <person name="Ni X.B."/>
            <person name="Tian J.H."/>
            <person name="Sheng Y."/>
            <person name="Liu T."/>
            <person name="Pan Y.S."/>
            <person name="Xia L.Y."/>
            <person name="Li J."/>
            <person name="Zhao F."/>
            <person name="Cao W.C."/>
        </authorList>
    </citation>
    <scope>NUCLEOTIDE SEQUENCE [LARGE SCALE GENOMIC DNA]</scope>
    <source>
        <strain evidence="1">Iper-2018</strain>
    </source>
</reference>
<accession>A0AC60PPH2</accession>
<proteinExistence type="predicted"/>
<protein>
    <submittedName>
        <fullName evidence="1">Uncharacterized protein</fullName>
    </submittedName>
</protein>
<dbReference type="Proteomes" id="UP000805193">
    <property type="component" value="Unassembled WGS sequence"/>
</dbReference>
<name>A0AC60PPH2_IXOPE</name>
<comment type="caution">
    <text evidence="1">The sequence shown here is derived from an EMBL/GenBank/DDBJ whole genome shotgun (WGS) entry which is preliminary data.</text>
</comment>
<sequence length="631" mass="69748">MSKQPQRRSRKPSVVIKDSPATKQPELDSQVVVGKVSTDSKGSAPRRSSQVRGDKPVISNLATATPGPAKSQTRKRSGGSECVQSVEPPALLNDLTVIYGHGPLQRRTLFFNMLASFVLLLHNLLVSVMTTRADHWCKQPSEYANLTSKEWRSIGVPLDASGSRLQCVRYDPPLSVDSENRTQVPCEEWDYETHDSIITEWNLVCDQRWLVPLATIVYMSGAAVAAPIMGELSDKVGRRQVIYMAVLSLLLSGMAVCFARSVTLFLALRFWVSASVSTVQITSFVLLFELSTPAYQCLYSMIAFTAPIIAAPLFLSLIDLLAQKWVVVQAVVMLPTSLLLSTFIWTIESPLWLMLTAEYMQAERVILQAARINGCSIHDVQRQWRLHNTSFYGQDHEASSRSKLGFVGVLTSRVLRRRVVILFWCWFVVILAYYHTHTGRADNVWLRVVEGTLAGCGSLLLYMSATKFGRRVTLLALLVAFSMLAGVAAVAMMFQGASVLLLPVDTGSVILVDLLVILLFTYSVELFPTVVRSMGMCAAYFFGRLGGISYPLLQELGSMTQKELVPGLLGVLGIAAALAVNWLPETMSMEVMNTVQDLEEVEGIKEPRRLSKFETRYPGPAAAPRRKSSAP</sequence>
<dbReference type="EMBL" id="JABSTQ010010245">
    <property type="protein sequence ID" value="KAG0422341.1"/>
    <property type="molecule type" value="Genomic_DNA"/>
</dbReference>
<evidence type="ECO:0000313" key="1">
    <source>
        <dbReference type="EMBL" id="KAG0422341.1"/>
    </source>
</evidence>
<keyword evidence="2" id="KW-1185">Reference proteome</keyword>
<gene>
    <name evidence="1" type="ORF">HPB47_001824</name>
</gene>